<organism evidence="7 8">
    <name type="scientific">Brachymonas denitrificans DSM 15123</name>
    <dbReference type="NCBI Taxonomy" id="1121117"/>
    <lineage>
        <taxon>Bacteria</taxon>
        <taxon>Pseudomonadati</taxon>
        <taxon>Pseudomonadota</taxon>
        <taxon>Betaproteobacteria</taxon>
        <taxon>Burkholderiales</taxon>
        <taxon>Comamonadaceae</taxon>
        <taxon>Brachymonas</taxon>
    </lineage>
</organism>
<keyword evidence="2 5" id="KW-0812">Transmembrane</keyword>
<feature type="transmembrane region" description="Helical" evidence="5">
    <location>
        <begin position="233"/>
        <end position="253"/>
    </location>
</feature>
<keyword evidence="4 5" id="KW-0472">Membrane</keyword>
<feature type="transmembrane region" description="Helical" evidence="5">
    <location>
        <begin position="85"/>
        <end position="103"/>
    </location>
</feature>
<feature type="transmembrane region" description="Helical" evidence="5">
    <location>
        <begin position="273"/>
        <end position="295"/>
    </location>
</feature>
<feature type="transmembrane region" description="Helical" evidence="5">
    <location>
        <begin position="153"/>
        <end position="177"/>
    </location>
</feature>
<evidence type="ECO:0000259" key="6">
    <source>
        <dbReference type="PROSITE" id="PS50801"/>
    </source>
</evidence>
<dbReference type="Proteomes" id="UP000199531">
    <property type="component" value="Unassembled WGS sequence"/>
</dbReference>
<evidence type="ECO:0000256" key="3">
    <source>
        <dbReference type="ARBA" id="ARBA00022989"/>
    </source>
</evidence>
<feature type="transmembrane region" description="Helical" evidence="5">
    <location>
        <begin position="366"/>
        <end position="396"/>
    </location>
</feature>
<dbReference type="STRING" id="1121117.SAMN02745977_02079"/>
<keyword evidence="3 5" id="KW-1133">Transmembrane helix</keyword>
<feature type="transmembrane region" description="Helical" evidence="5">
    <location>
        <begin position="331"/>
        <end position="351"/>
    </location>
</feature>
<dbReference type="GO" id="GO:0055085">
    <property type="term" value="P:transmembrane transport"/>
    <property type="evidence" value="ECO:0007669"/>
    <property type="project" value="InterPro"/>
</dbReference>
<accession>A0A1H8JJQ0</accession>
<protein>
    <submittedName>
        <fullName evidence="7">Sulfate permease, MFS superfamily</fullName>
    </submittedName>
</protein>
<dbReference type="InterPro" id="IPR001902">
    <property type="entry name" value="SLC26A/SulP_fam"/>
</dbReference>
<evidence type="ECO:0000256" key="5">
    <source>
        <dbReference type="SAM" id="Phobius"/>
    </source>
</evidence>
<dbReference type="SUPFAM" id="SSF52091">
    <property type="entry name" value="SpoIIaa-like"/>
    <property type="match status" value="1"/>
</dbReference>
<dbReference type="Pfam" id="PF00916">
    <property type="entry name" value="Sulfate_transp"/>
    <property type="match status" value="1"/>
</dbReference>
<dbReference type="Pfam" id="PF01740">
    <property type="entry name" value="STAS"/>
    <property type="match status" value="1"/>
</dbReference>
<dbReference type="GO" id="GO:0016020">
    <property type="term" value="C:membrane"/>
    <property type="evidence" value="ECO:0007669"/>
    <property type="project" value="UniProtKB-SubCell"/>
</dbReference>
<evidence type="ECO:0000256" key="1">
    <source>
        <dbReference type="ARBA" id="ARBA00004141"/>
    </source>
</evidence>
<sequence length="544" mass="57972">MGQRQWLRPVLDDVFAGLTVAGVLLPEAVAYAAIANVPPAHALLAALVGLCLYPWFGSSRFAIVSPTSSAAAIFASAVAVGGMPMGFALVILTGGLLLLAWALRAEFLGAFVSRPVLRGFAWALALTIIVRQLPHLLGMQVSAAGFFPLLQQLWHYAALVHGPSLVWGLAALVLWLVFKRLHRWLLLPPSLLILMAGMIASAILEPARAGVALVGQVAWAWSGWHWPHLSDAYWLRAAEIAPALLLILFAESWGSVRTLALQHGDRVAPRRELLALGLSNLASGALQGLPVGAGFSASSANEAAGGRSKLTGLAAALALALLLWQGRGWLALLPVPVLAAVVIGILAHGLWPRTVLNSMRLRSDTWLAWVAAATVLVFGVLFGLLLAVGLSVLLVVRRFSRPLWSELGQLPGTRDYLDRDAHTEALRTPGVTVLRPEEPVFFANAERIFAGMREQALAHDTQVLVLSMELCDALDSTSVEALAELATDLSHRGCTLMLARVKDRPRDALHRAGLLDGSSGVLVPVFWSVDDAVEAAQARLGPAA</sequence>
<evidence type="ECO:0000313" key="8">
    <source>
        <dbReference type="Proteomes" id="UP000199531"/>
    </source>
</evidence>
<dbReference type="CDD" id="cd07042">
    <property type="entry name" value="STAS_SulP_like_sulfate_transporter"/>
    <property type="match status" value="1"/>
</dbReference>
<dbReference type="InterPro" id="IPR036513">
    <property type="entry name" value="STAS_dom_sf"/>
</dbReference>
<feature type="transmembrane region" description="Helical" evidence="5">
    <location>
        <begin position="307"/>
        <end position="324"/>
    </location>
</feature>
<evidence type="ECO:0000256" key="2">
    <source>
        <dbReference type="ARBA" id="ARBA00022692"/>
    </source>
</evidence>
<evidence type="ECO:0000256" key="4">
    <source>
        <dbReference type="ARBA" id="ARBA00023136"/>
    </source>
</evidence>
<reference evidence="7 8" key="1">
    <citation type="submission" date="2016-10" db="EMBL/GenBank/DDBJ databases">
        <authorList>
            <person name="de Groot N.N."/>
        </authorList>
    </citation>
    <scope>NUCLEOTIDE SEQUENCE [LARGE SCALE GENOMIC DNA]</scope>
    <source>
        <strain evidence="7 8">DSM 15123</strain>
    </source>
</reference>
<feature type="transmembrane region" description="Helical" evidence="5">
    <location>
        <begin position="184"/>
        <end position="204"/>
    </location>
</feature>
<evidence type="ECO:0000313" key="7">
    <source>
        <dbReference type="EMBL" id="SEN80980.1"/>
    </source>
</evidence>
<dbReference type="PROSITE" id="PS50801">
    <property type="entry name" value="STAS"/>
    <property type="match status" value="1"/>
</dbReference>
<keyword evidence="8" id="KW-1185">Reference proteome</keyword>
<dbReference type="OrthoDB" id="9177189at2"/>
<dbReference type="AlphaFoldDB" id="A0A1H8JJQ0"/>
<gene>
    <name evidence="7" type="ORF">SAMN02745977_02079</name>
</gene>
<name>A0A1H8JJQ0_9BURK</name>
<feature type="domain" description="STAS" evidence="6">
    <location>
        <begin position="421"/>
        <end position="536"/>
    </location>
</feature>
<dbReference type="PANTHER" id="PTHR11814">
    <property type="entry name" value="SULFATE TRANSPORTER"/>
    <property type="match status" value="1"/>
</dbReference>
<dbReference type="InterPro" id="IPR011547">
    <property type="entry name" value="SLC26A/SulP_dom"/>
</dbReference>
<proteinExistence type="predicted"/>
<feature type="transmembrane region" description="Helical" evidence="5">
    <location>
        <begin position="115"/>
        <end position="133"/>
    </location>
</feature>
<dbReference type="Gene3D" id="3.30.750.24">
    <property type="entry name" value="STAS domain"/>
    <property type="match status" value="1"/>
</dbReference>
<dbReference type="InterPro" id="IPR002645">
    <property type="entry name" value="STAS_dom"/>
</dbReference>
<dbReference type="EMBL" id="FOCW01000007">
    <property type="protein sequence ID" value="SEN80980.1"/>
    <property type="molecule type" value="Genomic_DNA"/>
</dbReference>
<comment type="subcellular location">
    <subcellularLocation>
        <location evidence="1">Membrane</location>
        <topology evidence="1">Multi-pass membrane protein</topology>
    </subcellularLocation>
</comment>
<feature type="transmembrane region" description="Helical" evidence="5">
    <location>
        <begin position="40"/>
        <end position="56"/>
    </location>
</feature>